<sequence>MYRLGELHIPEGTIAAFTSQHLDTTCEIRTTGGVSRNLTFLSRRNPDAWGRDAQMFRPERWLGQDTCKVGAPPRAYRSL</sequence>
<evidence type="ECO:0000313" key="2">
    <source>
        <dbReference type="Proteomes" id="UP000886501"/>
    </source>
</evidence>
<gene>
    <name evidence="1" type="ORF">BDM02DRAFT_3115015</name>
</gene>
<proteinExistence type="predicted"/>
<dbReference type="EMBL" id="MU118009">
    <property type="protein sequence ID" value="KAF9648691.1"/>
    <property type="molecule type" value="Genomic_DNA"/>
</dbReference>
<name>A0ACB6ZHR7_THEGA</name>
<evidence type="ECO:0000313" key="1">
    <source>
        <dbReference type="EMBL" id="KAF9648691.1"/>
    </source>
</evidence>
<comment type="caution">
    <text evidence="1">The sequence shown here is derived from an EMBL/GenBank/DDBJ whole genome shotgun (WGS) entry which is preliminary data.</text>
</comment>
<dbReference type="Proteomes" id="UP000886501">
    <property type="component" value="Unassembled WGS sequence"/>
</dbReference>
<accession>A0ACB6ZHR7</accession>
<reference evidence="1" key="1">
    <citation type="submission" date="2019-10" db="EMBL/GenBank/DDBJ databases">
        <authorList>
            <consortium name="DOE Joint Genome Institute"/>
            <person name="Kuo A."/>
            <person name="Miyauchi S."/>
            <person name="Kiss E."/>
            <person name="Drula E."/>
            <person name="Kohler A."/>
            <person name="Sanchez-Garcia M."/>
            <person name="Andreopoulos B."/>
            <person name="Barry K.W."/>
            <person name="Bonito G."/>
            <person name="Buee M."/>
            <person name="Carver A."/>
            <person name="Chen C."/>
            <person name="Cichocki N."/>
            <person name="Clum A."/>
            <person name="Culley D."/>
            <person name="Crous P.W."/>
            <person name="Fauchery L."/>
            <person name="Girlanda M."/>
            <person name="Hayes R."/>
            <person name="Keri Z."/>
            <person name="Labutti K."/>
            <person name="Lipzen A."/>
            <person name="Lombard V."/>
            <person name="Magnuson J."/>
            <person name="Maillard F."/>
            <person name="Morin E."/>
            <person name="Murat C."/>
            <person name="Nolan M."/>
            <person name="Ohm R."/>
            <person name="Pangilinan J."/>
            <person name="Pereira M."/>
            <person name="Perotto S."/>
            <person name="Peter M."/>
            <person name="Riley R."/>
            <person name="Sitrit Y."/>
            <person name="Stielow B."/>
            <person name="Szollosi G."/>
            <person name="Zifcakova L."/>
            <person name="Stursova M."/>
            <person name="Spatafora J.W."/>
            <person name="Tedersoo L."/>
            <person name="Vaario L.-M."/>
            <person name="Yamada A."/>
            <person name="Yan M."/>
            <person name="Wang P."/>
            <person name="Xu J."/>
            <person name="Bruns T."/>
            <person name="Baldrian P."/>
            <person name="Vilgalys R."/>
            <person name="Henrissat B."/>
            <person name="Grigoriev I.V."/>
            <person name="Hibbett D."/>
            <person name="Nagy L.G."/>
            <person name="Martin F.M."/>
        </authorList>
    </citation>
    <scope>NUCLEOTIDE SEQUENCE</scope>
    <source>
        <strain evidence="1">P2</strain>
    </source>
</reference>
<organism evidence="1 2">
    <name type="scientific">Thelephora ganbajun</name>
    <name type="common">Ganba fungus</name>
    <dbReference type="NCBI Taxonomy" id="370292"/>
    <lineage>
        <taxon>Eukaryota</taxon>
        <taxon>Fungi</taxon>
        <taxon>Dikarya</taxon>
        <taxon>Basidiomycota</taxon>
        <taxon>Agaricomycotina</taxon>
        <taxon>Agaricomycetes</taxon>
        <taxon>Thelephorales</taxon>
        <taxon>Thelephoraceae</taxon>
        <taxon>Thelephora</taxon>
    </lineage>
</organism>
<keyword evidence="2" id="KW-1185">Reference proteome</keyword>
<protein>
    <submittedName>
        <fullName evidence="1">Uncharacterized protein</fullName>
    </submittedName>
</protein>
<reference evidence="1" key="2">
    <citation type="journal article" date="2020" name="Nat. Commun.">
        <title>Large-scale genome sequencing of mycorrhizal fungi provides insights into the early evolution of symbiotic traits.</title>
        <authorList>
            <person name="Miyauchi S."/>
            <person name="Kiss E."/>
            <person name="Kuo A."/>
            <person name="Drula E."/>
            <person name="Kohler A."/>
            <person name="Sanchez-Garcia M."/>
            <person name="Morin E."/>
            <person name="Andreopoulos B."/>
            <person name="Barry K.W."/>
            <person name="Bonito G."/>
            <person name="Buee M."/>
            <person name="Carver A."/>
            <person name="Chen C."/>
            <person name="Cichocki N."/>
            <person name="Clum A."/>
            <person name="Culley D."/>
            <person name="Crous P.W."/>
            <person name="Fauchery L."/>
            <person name="Girlanda M."/>
            <person name="Hayes R.D."/>
            <person name="Keri Z."/>
            <person name="LaButti K."/>
            <person name="Lipzen A."/>
            <person name="Lombard V."/>
            <person name="Magnuson J."/>
            <person name="Maillard F."/>
            <person name="Murat C."/>
            <person name="Nolan M."/>
            <person name="Ohm R.A."/>
            <person name="Pangilinan J."/>
            <person name="Pereira M.F."/>
            <person name="Perotto S."/>
            <person name="Peter M."/>
            <person name="Pfister S."/>
            <person name="Riley R."/>
            <person name="Sitrit Y."/>
            <person name="Stielow J.B."/>
            <person name="Szollosi G."/>
            <person name="Zifcakova L."/>
            <person name="Stursova M."/>
            <person name="Spatafora J.W."/>
            <person name="Tedersoo L."/>
            <person name="Vaario L.M."/>
            <person name="Yamada A."/>
            <person name="Yan M."/>
            <person name="Wang P."/>
            <person name="Xu J."/>
            <person name="Bruns T."/>
            <person name="Baldrian P."/>
            <person name="Vilgalys R."/>
            <person name="Dunand C."/>
            <person name="Henrissat B."/>
            <person name="Grigoriev I.V."/>
            <person name="Hibbett D."/>
            <person name="Nagy L.G."/>
            <person name="Martin F.M."/>
        </authorList>
    </citation>
    <scope>NUCLEOTIDE SEQUENCE</scope>
    <source>
        <strain evidence="1">P2</strain>
    </source>
</reference>